<keyword evidence="5" id="KW-1185">Reference proteome</keyword>
<name>A0A7I8VMJ1_9ANNE</name>
<dbReference type="Pfam" id="PF07686">
    <property type="entry name" value="V-set"/>
    <property type="match status" value="1"/>
</dbReference>
<dbReference type="InterPro" id="IPR036179">
    <property type="entry name" value="Ig-like_dom_sf"/>
</dbReference>
<evidence type="ECO:0000256" key="2">
    <source>
        <dbReference type="SAM" id="Phobius"/>
    </source>
</evidence>
<keyword evidence="2" id="KW-1133">Transmembrane helix</keyword>
<sequence length="318" mass="35856">MVFLDRLLMILFSLVVSSGSISLSIYPPKNQIYSGDSVTLECQSDVGNSLNWFRQRADIREAIGTGVQLNDFIKTKRYWISRDSKQSGIKSTLAINHIKYQDSGIFICEIGGKTKEVGVSVCDTSNRNKEDSVCTCLRKRSWADPTCFDEPPTVSNLKSKHKKAIIALSFFFGLACIACMVLGIIVIKDRYFTAQDVQRRQAATDNKPYEKHDNQGFESEFVDCYKMQIKNSNNENNYSNSLEKKEYDNDLPSNGDLSQSSRTASVDVHNSYIEETPIKNRRENLGKFSSNNQALNELSPRGLYSYAERTSEGPSVHV</sequence>
<organism evidence="4 5">
    <name type="scientific">Dimorphilus gyrociliatus</name>
    <dbReference type="NCBI Taxonomy" id="2664684"/>
    <lineage>
        <taxon>Eukaryota</taxon>
        <taxon>Metazoa</taxon>
        <taxon>Spiralia</taxon>
        <taxon>Lophotrochozoa</taxon>
        <taxon>Annelida</taxon>
        <taxon>Polychaeta</taxon>
        <taxon>Polychaeta incertae sedis</taxon>
        <taxon>Dinophilidae</taxon>
        <taxon>Dimorphilus</taxon>
    </lineage>
</organism>
<accession>A0A7I8VMJ1</accession>
<evidence type="ECO:0000313" key="4">
    <source>
        <dbReference type="EMBL" id="CAD5116955.1"/>
    </source>
</evidence>
<dbReference type="AlphaFoldDB" id="A0A7I8VMJ1"/>
<evidence type="ECO:0000313" key="5">
    <source>
        <dbReference type="Proteomes" id="UP000549394"/>
    </source>
</evidence>
<dbReference type="InterPro" id="IPR013106">
    <property type="entry name" value="Ig_V-set"/>
</dbReference>
<keyword evidence="2" id="KW-0472">Membrane</keyword>
<reference evidence="4 5" key="1">
    <citation type="submission" date="2020-08" db="EMBL/GenBank/DDBJ databases">
        <authorList>
            <person name="Hejnol A."/>
        </authorList>
    </citation>
    <scope>NUCLEOTIDE SEQUENCE [LARGE SCALE GENOMIC DNA]</scope>
</reference>
<dbReference type="Gene3D" id="2.60.40.10">
    <property type="entry name" value="Immunoglobulins"/>
    <property type="match status" value="1"/>
</dbReference>
<feature type="transmembrane region" description="Helical" evidence="2">
    <location>
        <begin position="6"/>
        <end position="26"/>
    </location>
</feature>
<feature type="domain" description="Ig-like" evidence="3">
    <location>
        <begin position="21"/>
        <end position="120"/>
    </location>
</feature>
<dbReference type="Proteomes" id="UP000549394">
    <property type="component" value="Unassembled WGS sequence"/>
</dbReference>
<dbReference type="SUPFAM" id="SSF48726">
    <property type="entry name" value="Immunoglobulin"/>
    <property type="match status" value="1"/>
</dbReference>
<evidence type="ECO:0000259" key="3">
    <source>
        <dbReference type="PROSITE" id="PS50835"/>
    </source>
</evidence>
<evidence type="ECO:0000256" key="1">
    <source>
        <dbReference type="SAM" id="MobiDB-lite"/>
    </source>
</evidence>
<dbReference type="PROSITE" id="PS50835">
    <property type="entry name" value="IG_LIKE"/>
    <property type="match status" value="1"/>
</dbReference>
<proteinExistence type="predicted"/>
<dbReference type="InterPro" id="IPR007110">
    <property type="entry name" value="Ig-like_dom"/>
</dbReference>
<feature type="region of interest" description="Disordered" evidence="1">
    <location>
        <begin position="235"/>
        <end position="278"/>
    </location>
</feature>
<feature type="transmembrane region" description="Helical" evidence="2">
    <location>
        <begin position="165"/>
        <end position="187"/>
    </location>
</feature>
<gene>
    <name evidence="4" type="ORF">DGYR_LOCUS5532</name>
</gene>
<feature type="compositionally biased region" description="Polar residues" evidence="1">
    <location>
        <begin position="251"/>
        <end position="264"/>
    </location>
</feature>
<comment type="caution">
    <text evidence="4">The sequence shown here is derived from an EMBL/GenBank/DDBJ whole genome shotgun (WGS) entry which is preliminary data.</text>
</comment>
<keyword evidence="2" id="KW-0812">Transmembrane</keyword>
<dbReference type="EMBL" id="CAJFCJ010000007">
    <property type="protein sequence ID" value="CAD5116955.1"/>
    <property type="molecule type" value="Genomic_DNA"/>
</dbReference>
<protein>
    <submittedName>
        <fullName evidence="4">DgyrCDS5795</fullName>
    </submittedName>
</protein>
<dbReference type="InterPro" id="IPR013783">
    <property type="entry name" value="Ig-like_fold"/>
</dbReference>